<organism evidence="1 2">
    <name type="scientific">Cystobacter fuscus</name>
    <dbReference type="NCBI Taxonomy" id="43"/>
    <lineage>
        <taxon>Bacteria</taxon>
        <taxon>Pseudomonadati</taxon>
        <taxon>Myxococcota</taxon>
        <taxon>Myxococcia</taxon>
        <taxon>Myxococcales</taxon>
        <taxon>Cystobacterineae</taxon>
        <taxon>Archangiaceae</taxon>
        <taxon>Cystobacter</taxon>
    </lineage>
</organism>
<dbReference type="PROSITE" id="PS51257">
    <property type="entry name" value="PROKAR_LIPOPROTEIN"/>
    <property type="match status" value="1"/>
</dbReference>
<dbReference type="KEGG" id="cfus:CYFUS_009264"/>
<evidence type="ECO:0000313" key="2">
    <source>
        <dbReference type="Proteomes" id="UP000217257"/>
    </source>
</evidence>
<sequence>MRKLIGGALGGAMMLVGCQTGGAVATRDSPVVLEQTAHNPSSLERGLQLRGTVAQDYADMLVMEDEWGETRYLRLGSQTRYYQAGKQVRRTYLAPGSTVRASFDDNNRETIAREIHVVGDVQLDAPVQLPTRSGAPRP</sequence>
<dbReference type="Proteomes" id="UP000217257">
    <property type="component" value="Chromosome"/>
</dbReference>
<reference evidence="1 2" key="1">
    <citation type="submission" date="2017-06" db="EMBL/GenBank/DDBJ databases">
        <title>Sequencing and comparative analysis of myxobacterial genomes.</title>
        <authorList>
            <person name="Rupp O."/>
            <person name="Goesmann A."/>
            <person name="Sogaard-Andersen L."/>
        </authorList>
    </citation>
    <scope>NUCLEOTIDE SEQUENCE [LARGE SCALE GENOMIC DNA]</scope>
    <source>
        <strain evidence="1 2">DSM 52655</strain>
    </source>
</reference>
<dbReference type="AlphaFoldDB" id="A0A250JIR0"/>
<proteinExistence type="predicted"/>
<dbReference type="RefSeq" id="WP_095991153.1">
    <property type="nucleotide sequence ID" value="NZ_CP022098.1"/>
</dbReference>
<accession>A0A250JIR0</accession>
<protein>
    <recommendedName>
        <fullName evidence="3">Lipoprotein</fullName>
    </recommendedName>
</protein>
<evidence type="ECO:0008006" key="3">
    <source>
        <dbReference type="Google" id="ProtNLM"/>
    </source>
</evidence>
<dbReference type="EMBL" id="CP022098">
    <property type="protein sequence ID" value="ATB43784.1"/>
    <property type="molecule type" value="Genomic_DNA"/>
</dbReference>
<evidence type="ECO:0000313" key="1">
    <source>
        <dbReference type="EMBL" id="ATB43784.1"/>
    </source>
</evidence>
<name>A0A250JIR0_9BACT</name>
<gene>
    <name evidence="1" type="ORF">CYFUS_009264</name>
</gene>